<organism evidence="2 3">
    <name type="scientific">Sporomusa ovata</name>
    <dbReference type="NCBI Taxonomy" id="2378"/>
    <lineage>
        <taxon>Bacteria</taxon>
        <taxon>Bacillati</taxon>
        <taxon>Bacillota</taxon>
        <taxon>Negativicutes</taxon>
        <taxon>Selenomonadales</taxon>
        <taxon>Sporomusaceae</taxon>
        <taxon>Sporomusa</taxon>
    </lineage>
</organism>
<evidence type="ECO:0000256" key="1">
    <source>
        <dbReference type="SAM" id="Phobius"/>
    </source>
</evidence>
<dbReference type="Proteomes" id="UP000049855">
    <property type="component" value="Unassembled WGS sequence"/>
</dbReference>
<keyword evidence="3" id="KW-1185">Reference proteome</keyword>
<proteinExistence type="predicted"/>
<reference evidence="3" key="1">
    <citation type="submission" date="2015-03" db="EMBL/GenBank/DDBJ databases">
        <authorList>
            <person name="Nijsse Bart"/>
        </authorList>
    </citation>
    <scope>NUCLEOTIDE SEQUENCE [LARGE SCALE GENOMIC DNA]</scope>
</reference>
<protein>
    <submittedName>
        <fullName evidence="2">Uncharacterized protein</fullName>
    </submittedName>
</protein>
<sequence length="54" mass="5888">MTELKLQVMLVVLGIIATLLTIAQKILEITLKILEASKAKSPSNPPADQSKTER</sequence>
<name>A0A0U1L289_9FIRM</name>
<evidence type="ECO:0000313" key="2">
    <source>
        <dbReference type="EMBL" id="CQR73283.1"/>
    </source>
</evidence>
<keyword evidence="1" id="KW-0472">Membrane</keyword>
<keyword evidence="1" id="KW-0812">Transmembrane</keyword>
<dbReference type="EMBL" id="CTRP01000012">
    <property type="protein sequence ID" value="CQR73283.1"/>
    <property type="molecule type" value="Genomic_DNA"/>
</dbReference>
<accession>A0A0U1L289</accession>
<dbReference type="AlphaFoldDB" id="A0A0U1L289"/>
<evidence type="ECO:0000313" key="3">
    <source>
        <dbReference type="Proteomes" id="UP000049855"/>
    </source>
</evidence>
<feature type="transmembrane region" description="Helical" evidence="1">
    <location>
        <begin position="6"/>
        <end position="23"/>
    </location>
</feature>
<dbReference type="RefSeq" id="WP_021168068.1">
    <property type="nucleotide sequence ID" value="NZ_CTRP01000012.1"/>
</dbReference>
<gene>
    <name evidence="2" type="ORF">SpAn4DRAFT_2515</name>
</gene>
<keyword evidence="1" id="KW-1133">Transmembrane helix</keyword>